<evidence type="ECO:0000313" key="3">
    <source>
        <dbReference type="Proteomes" id="UP000219559"/>
    </source>
</evidence>
<dbReference type="AlphaFoldDB" id="A0A2A4G3K2"/>
<proteinExistence type="predicted"/>
<keyword evidence="1" id="KW-0812">Transmembrane</keyword>
<accession>A0A2A4G3K2</accession>
<keyword evidence="1" id="KW-1133">Transmembrane helix</keyword>
<name>A0A2A4G3K2_9FLAO</name>
<gene>
    <name evidence="2" type="ORF">B7P33_17200</name>
</gene>
<dbReference type="EMBL" id="NBWU01000007">
    <property type="protein sequence ID" value="PCE63011.1"/>
    <property type="molecule type" value="Genomic_DNA"/>
</dbReference>
<sequence>MRTFGTYKGIREGARIWGLDLLGFAWMMASIVLSLIILIFSFGIWLFLSLVVWNLMFYLGLGTISHYRWGDIVTVGPFIYSNRKGGLFHE</sequence>
<organism evidence="2 3">
    <name type="scientific">Sediminicola luteus</name>
    <dbReference type="NCBI Taxonomy" id="319238"/>
    <lineage>
        <taxon>Bacteria</taxon>
        <taxon>Pseudomonadati</taxon>
        <taxon>Bacteroidota</taxon>
        <taxon>Flavobacteriia</taxon>
        <taxon>Flavobacteriales</taxon>
        <taxon>Flavobacteriaceae</taxon>
        <taxon>Sediminicola</taxon>
    </lineage>
</organism>
<feature type="transmembrane region" description="Helical" evidence="1">
    <location>
        <begin position="21"/>
        <end position="48"/>
    </location>
</feature>
<keyword evidence="1" id="KW-0472">Membrane</keyword>
<protein>
    <submittedName>
        <fullName evidence="2">Uncharacterized protein</fullName>
    </submittedName>
</protein>
<comment type="caution">
    <text evidence="2">The sequence shown here is derived from an EMBL/GenBank/DDBJ whole genome shotgun (WGS) entry which is preliminary data.</text>
</comment>
<evidence type="ECO:0000256" key="1">
    <source>
        <dbReference type="SAM" id="Phobius"/>
    </source>
</evidence>
<keyword evidence="3" id="KW-1185">Reference proteome</keyword>
<reference evidence="2 3" key="1">
    <citation type="submission" date="2017-04" db="EMBL/GenBank/DDBJ databases">
        <title>A new member of the family Flavobacteriaceae isolated from ascidians.</title>
        <authorList>
            <person name="Chen L."/>
        </authorList>
    </citation>
    <scope>NUCLEOTIDE SEQUENCE [LARGE SCALE GENOMIC DNA]</scope>
    <source>
        <strain evidence="2 3">HQA918</strain>
    </source>
</reference>
<dbReference type="Proteomes" id="UP000219559">
    <property type="component" value="Unassembled WGS sequence"/>
</dbReference>
<evidence type="ECO:0000313" key="2">
    <source>
        <dbReference type="EMBL" id="PCE63011.1"/>
    </source>
</evidence>